<sequence>MSRLGACYEPIPAWPPGRCHAVRRRWTSKLLSLLVIGVLTLLVLAGGPAAPARADAPLRLAGYVTDNAGVLDGGQTAELQQAVDTLYARDHERLWIAYVRDFAGLDAHAWGEQTARLSGFGERDVLLAVAVDDRAYAFSGTVPESITDRELDRMLTDQVEPKLRAGDWAGAGLATATGLSNATGKSGGVDLVPLVILAALVALAVLGVWLWSRRRAARRARSTLESARRIDPADLTALRALPLPVLDALSKDTLVDTDNAIRTSVEELRLATDEFGTTATAPFTAALQAARNALAKAFAIRQQLDDDIPETPDQQQGMLVDLISSCGGANRELDAKVAEFDDMRNLLINAGERLDTLTQGTVELMARLPGSEATLAELVARHPASVLAPVRDNVGMARERITFAEKAIADGRAAAARPVGRQGAAVADIRAAESAVDAARTLLDAVDTAATDIEQARAGLPAMIEELRRDLVGAAGLSEHGGTELPAAVAAARTALERAAAQGAENPLGAFQQAVAADTALDQAVAAATDRKRAADELRHRLDQTLTAARSQVHAAADYISTRRGGVDAEPRTRLAEAQRSLDQAEQQAAADPDQALRFGQRAAELGARALQTAQTSVREWQARQQRATSGSSATGAILGGILIDSMLRGGGAGSGWGGGSSWGGGGFGGGGYGPGSFGGSDGSRRISRGGRF</sequence>
<evidence type="ECO:0000259" key="3">
    <source>
        <dbReference type="Pfam" id="PF04536"/>
    </source>
</evidence>
<keyword evidence="2" id="KW-0812">Transmembrane</keyword>
<dbReference type="Pfam" id="PF04536">
    <property type="entry name" value="TPM_phosphatase"/>
    <property type="match status" value="1"/>
</dbReference>
<dbReference type="AlphaFoldDB" id="A0A3M2L4E9"/>
<keyword evidence="2" id="KW-0472">Membrane</keyword>
<evidence type="ECO:0000313" key="4">
    <source>
        <dbReference type="EMBL" id="RMI32254.1"/>
    </source>
</evidence>
<protein>
    <submittedName>
        <fullName evidence="4">TPM domain-containing protein</fullName>
    </submittedName>
</protein>
<accession>A0A3M2L4E9</accession>
<feature type="transmembrane region" description="Helical" evidence="2">
    <location>
        <begin position="30"/>
        <end position="50"/>
    </location>
</feature>
<feature type="transmembrane region" description="Helical" evidence="2">
    <location>
        <begin position="191"/>
        <end position="211"/>
    </location>
</feature>
<evidence type="ECO:0000313" key="5">
    <source>
        <dbReference type="Proteomes" id="UP000279275"/>
    </source>
</evidence>
<keyword evidence="2" id="KW-1133">Transmembrane helix</keyword>
<evidence type="ECO:0000256" key="2">
    <source>
        <dbReference type="SAM" id="Phobius"/>
    </source>
</evidence>
<dbReference type="EMBL" id="RFFH01000005">
    <property type="protein sequence ID" value="RMI32254.1"/>
    <property type="molecule type" value="Genomic_DNA"/>
</dbReference>
<organism evidence="4 5">
    <name type="scientific">Nocardia stercoris</name>
    <dbReference type="NCBI Taxonomy" id="2483361"/>
    <lineage>
        <taxon>Bacteria</taxon>
        <taxon>Bacillati</taxon>
        <taxon>Actinomycetota</taxon>
        <taxon>Actinomycetes</taxon>
        <taxon>Mycobacteriales</taxon>
        <taxon>Nocardiaceae</taxon>
        <taxon>Nocardia</taxon>
    </lineage>
</organism>
<dbReference type="OrthoDB" id="5105562at2"/>
<keyword evidence="5" id="KW-1185">Reference proteome</keyword>
<feature type="region of interest" description="Disordered" evidence="1">
    <location>
        <begin position="674"/>
        <end position="693"/>
    </location>
</feature>
<reference evidence="4 5" key="1">
    <citation type="submission" date="2018-10" db="EMBL/GenBank/DDBJ databases">
        <title>Isolation from cow dung.</title>
        <authorList>
            <person name="Ling L."/>
        </authorList>
    </citation>
    <scope>NUCLEOTIDE SEQUENCE [LARGE SCALE GENOMIC DNA]</scope>
    <source>
        <strain evidence="4 5">NEAU-LL90</strain>
    </source>
</reference>
<evidence type="ECO:0000256" key="1">
    <source>
        <dbReference type="SAM" id="MobiDB-lite"/>
    </source>
</evidence>
<dbReference type="Gene3D" id="3.10.310.50">
    <property type="match status" value="1"/>
</dbReference>
<dbReference type="Proteomes" id="UP000279275">
    <property type="component" value="Unassembled WGS sequence"/>
</dbReference>
<feature type="domain" description="TPM" evidence="3">
    <location>
        <begin position="64"/>
        <end position="180"/>
    </location>
</feature>
<proteinExistence type="predicted"/>
<comment type="caution">
    <text evidence="4">The sequence shown here is derived from an EMBL/GenBank/DDBJ whole genome shotgun (WGS) entry which is preliminary data.</text>
</comment>
<name>A0A3M2L4E9_9NOCA</name>
<dbReference type="InterPro" id="IPR007621">
    <property type="entry name" value="TPM_dom"/>
</dbReference>
<dbReference type="RefSeq" id="WP_122188597.1">
    <property type="nucleotide sequence ID" value="NZ_RFFH01000005.1"/>
</dbReference>
<gene>
    <name evidence="4" type="ORF">EBN03_14790</name>
</gene>